<proteinExistence type="predicted"/>
<keyword evidence="2" id="KW-1185">Reference proteome</keyword>
<dbReference type="CTD" id="9797624"/>
<dbReference type="OrthoDB" id="10294958at2759"/>
<dbReference type="Proteomes" id="UP000008281">
    <property type="component" value="Unassembled WGS sequence"/>
</dbReference>
<accession>E3MN09</accession>
<dbReference type="RefSeq" id="XP_003102478.2">
    <property type="nucleotide sequence ID" value="XM_003102430.2"/>
</dbReference>
<dbReference type="GeneID" id="9797624"/>
<dbReference type="eggNOG" id="ENOG502TDRB">
    <property type="taxonomic scope" value="Eukaryota"/>
</dbReference>
<dbReference type="OMA" id="FELEEMT"/>
<dbReference type="HOGENOM" id="CLU_915964_0_0_1"/>
<dbReference type="KEGG" id="crq:GCK72_005723"/>
<dbReference type="FunCoup" id="E3MN09">
    <property type="interactions" value="460"/>
</dbReference>
<sequence length="297" mass="35037">MDSDWESTFEIVSESDEIRKRVNVEKEEEATVNVKDINDEVTKESSDTIKTIRRNTKNERVLCEIAAITCFFGTLIIVWLTDIIGLSMTEDFLRDQPNIAKEMMIKTEADKVLQSRVAEFAVKLKMGGRNNRKPRESQEDTLFYLLSEKEPIELAFRRKWMADPSFFEGVDEFVYGMDWENTFEEDLFVRGVPNFDHQFELEEMTLKTTLLNQNYDQKFFNFGRKEMIDKTYSVEYFVSQRTLVKLEKKNGVEVSRTEYFLKLGDLYVYDKRGNLECTRVYYAPTIGKELMNKVEKQ</sequence>
<reference evidence="1" key="1">
    <citation type="submission" date="2007-07" db="EMBL/GenBank/DDBJ databases">
        <title>PCAP assembly of the Caenorhabditis remanei genome.</title>
        <authorList>
            <consortium name="The Caenorhabditis remanei Sequencing Consortium"/>
            <person name="Wilson R.K."/>
        </authorList>
    </citation>
    <scope>NUCLEOTIDE SEQUENCE [LARGE SCALE GENOMIC DNA]</scope>
    <source>
        <strain evidence="1">PB4641</strain>
    </source>
</reference>
<name>E3MN09_CAERE</name>
<gene>
    <name evidence="1" type="ORF">CRE_04124</name>
</gene>
<dbReference type="AlphaFoldDB" id="E3MN09"/>
<organism evidence="2">
    <name type="scientific">Caenorhabditis remanei</name>
    <name type="common">Caenorhabditis vulgaris</name>
    <dbReference type="NCBI Taxonomy" id="31234"/>
    <lineage>
        <taxon>Eukaryota</taxon>
        <taxon>Metazoa</taxon>
        <taxon>Ecdysozoa</taxon>
        <taxon>Nematoda</taxon>
        <taxon>Chromadorea</taxon>
        <taxon>Rhabditida</taxon>
        <taxon>Rhabditina</taxon>
        <taxon>Rhabditomorpha</taxon>
        <taxon>Rhabditoidea</taxon>
        <taxon>Rhabditidae</taxon>
        <taxon>Peloderinae</taxon>
        <taxon>Caenorhabditis</taxon>
    </lineage>
</organism>
<dbReference type="EMBL" id="DS268458">
    <property type="protein sequence ID" value="EFP05163.1"/>
    <property type="molecule type" value="Genomic_DNA"/>
</dbReference>
<evidence type="ECO:0000313" key="1">
    <source>
        <dbReference type="EMBL" id="EFP05163.1"/>
    </source>
</evidence>
<protein>
    <submittedName>
        <fullName evidence="1">Uncharacterized protein</fullName>
    </submittedName>
</protein>
<evidence type="ECO:0000313" key="2">
    <source>
        <dbReference type="Proteomes" id="UP000008281"/>
    </source>
</evidence>